<sequence>MNLTRHQLKQAYVSLKNGAVCLDDHLAQGVLVYVEGLMISEGIERDCYLSLETLTKVSAKVRMGSVMPIDFFGMNEAPCGDENFKPISLKICESFILTDGQIGRRWKTLANFAESDVAIAMEILLLVISELSELDDYCAGDCVPAGTLGMLAQFNELQSFQSENRYCA</sequence>
<dbReference type="EMBL" id="JAWJZI010000002">
    <property type="protein sequence ID" value="MDV5168615.1"/>
    <property type="molecule type" value="Genomic_DNA"/>
</dbReference>
<comment type="caution">
    <text evidence="1">The sequence shown here is derived from an EMBL/GenBank/DDBJ whole genome shotgun (WGS) entry which is preliminary data.</text>
</comment>
<name>A0ABU3ZET9_9GAMM</name>
<protein>
    <submittedName>
        <fullName evidence="1">Uncharacterized protein</fullName>
    </submittedName>
</protein>
<dbReference type="Proteomes" id="UP001186452">
    <property type="component" value="Unassembled WGS sequence"/>
</dbReference>
<evidence type="ECO:0000313" key="2">
    <source>
        <dbReference type="Proteomes" id="UP001186452"/>
    </source>
</evidence>
<evidence type="ECO:0000313" key="1">
    <source>
        <dbReference type="EMBL" id="MDV5168615.1"/>
    </source>
</evidence>
<gene>
    <name evidence="1" type="ORF">R2X38_06340</name>
</gene>
<organism evidence="1 2">
    <name type="scientific">Photobacterium rosenbergii</name>
    <dbReference type="NCBI Taxonomy" id="294936"/>
    <lineage>
        <taxon>Bacteria</taxon>
        <taxon>Pseudomonadati</taxon>
        <taxon>Pseudomonadota</taxon>
        <taxon>Gammaproteobacteria</taxon>
        <taxon>Vibrionales</taxon>
        <taxon>Vibrionaceae</taxon>
        <taxon>Photobacterium</taxon>
    </lineage>
</organism>
<dbReference type="RefSeq" id="WP_317521332.1">
    <property type="nucleotide sequence ID" value="NZ_JAWJZI010000002.1"/>
</dbReference>
<proteinExistence type="predicted"/>
<reference evidence="1 2" key="1">
    <citation type="submission" date="2023-10" db="EMBL/GenBank/DDBJ databases">
        <title>Marine bacteria isolated from horseshoe crab.</title>
        <authorList>
            <person name="Cheng T.H."/>
        </authorList>
    </citation>
    <scope>NUCLEOTIDE SEQUENCE [LARGE SCALE GENOMIC DNA]</scope>
    <source>
        <strain evidence="1 2">HSC6</strain>
    </source>
</reference>
<keyword evidence="2" id="KW-1185">Reference proteome</keyword>
<accession>A0ABU3ZET9</accession>